<organism evidence="1">
    <name type="scientific">Ignisphaera aggregans</name>
    <dbReference type="NCBI Taxonomy" id="334771"/>
    <lineage>
        <taxon>Archaea</taxon>
        <taxon>Thermoproteota</taxon>
        <taxon>Thermoprotei</taxon>
        <taxon>Desulfurococcales</taxon>
        <taxon>Desulfurococcaceae</taxon>
        <taxon>Ignisphaera</taxon>
    </lineage>
</organism>
<accession>A0A7C4D120</accession>
<proteinExistence type="predicted"/>
<comment type="caution">
    <text evidence="1">The sequence shown here is derived from an EMBL/GenBank/DDBJ whole genome shotgun (WGS) entry which is preliminary data.</text>
</comment>
<gene>
    <name evidence="1" type="ORF">ENU31_04370</name>
</gene>
<sequence>MRIMDEEKLDRIAPGYKVFLNIIVKNKKGTEDVCNAIKFVADIYRNRDIVKKLFPESSAKCY</sequence>
<dbReference type="EMBL" id="DTCA01000134">
    <property type="protein sequence ID" value="HGM07626.1"/>
    <property type="molecule type" value="Genomic_DNA"/>
</dbReference>
<name>A0A7C4D120_9CREN</name>
<reference evidence="1" key="1">
    <citation type="journal article" date="2020" name="mSystems">
        <title>Genome- and Community-Level Interaction Insights into Carbon Utilization and Element Cycling Functions of Hydrothermarchaeota in Hydrothermal Sediment.</title>
        <authorList>
            <person name="Zhou Z."/>
            <person name="Liu Y."/>
            <person name="Xu W."/>
            <person name="Pan J."/>
            <person name="Luo Z.H."/>
            <person name="Li M."/>
        </authorList>
    </citation>
    <scope>NUCLEOTIDE SEQUENCE [LARGE SCALE GENOMIC DNA]</scope>
    <source>
        <strain evidence="1">SpSt-658</strain>
    </source>
</reference>
<dbReference type="AlphaFoldDB" id="A0A7C4D120"/>
<evidence type="ECO:0000313" key="1">
    <source>
        <dbReference type="EMBL" id="HGM07626.1"/>
    </source>
</evidence>
<protein>
    <submittedName>
        <fullName evidence="1">Uncharacterized protein</fullName>
    </submittedName>
</protein>